<dbReference type="RefSeq" id="WP_304544013.1">
    <property type="nucleotide sequence ID" value="NZ_JARPTC010000020.1"/>
</dbReference>
<comment type="caution">
    <text evidence="1">The sequence shown here is derived from an EMBL/GenBank/DDBJ whole genome shotgun (WGS) entry which is preliminary data.</text>
</comment>
<reference evidence="1" key="1">
    <citation type="journal article" date="2023" name="J. Hazard. Mater.">
        <title>Anaerobic biodegradation of pyrene and benzo[a]pyrene by a new sulfate-reducing Desulforamulus aquiferis strain DSA.</title>
        <authorList>
            <person name="Zhang Z."/>
            <person name="Sun J."/>
            <person name="Gong X."/>
            <person name="Wang C."/>
            <person name="Wang H."/>
        </authorList>
    </citation>
    <scope>NUCLEOTIDE SEQUENCE</scope>
    <source>
        <strain evidence="1">DSA</strain>
    </source>
</reference>
<dbReference type="AlphaFoldDB" id="A0AAW7ZFX1"/>
<keyword evidence="2" id="KW-1185">Reference proteome</keyword>
<dbReference type="Proteomes" id="UP001172911">
    <property type="component" value="Unassembled WGS sequence"/>
</dbReference>
<accession>A0AAW7ZFX1</accession>
<evidence type="ECO:0000313" key="1">
    <source>
        <dbReference type="EMBL" id="MDO7788246.1"/>
    </source>
</evidence>
<sequence>MRRIFYLLSILVFLSLIFIGINTTSNHFNLLVLPEEPLRAFEVLKNGEGGVEIHLLGEMLEIDFGELELRTAEYYKAALQDITSVKGEAREHWELLLNSEKVKAVNQWVKEKI</sequence>
<gene>
    <name evidence="1" type="ORF">P6N53_13525</name>
</gene>
<name>A0AAW7ZFX1_9FIRM</name>
<evidence type="ECO:0000313" key="2">
    <source>
        <dbReference type="Proteomes" id="UP001172911"/>
    </source>
</evidence>
<reference evidence="1" key="2">
    <citation type="submission" date="2023-03" db="EMBL/GenBank/DDBJ databases">
        <authorList>
            <person name="Zhang Z."/>
        </authorList>
    </citation>
    <scope>NUCLEOTIDE SEQUENCE</scope>
    <source>
        <strain evidence="1">DSA</strain>
    </source>
</reference>
<dbReference type="EMBL" id="JARPTC010000020">
    <property type="protein sequence ID" value="MDO7788246.1"/>
    <property type="molecule type" value="Genomic_DNA"/>
</dbReference>
<protein>
    <submittedName>
        <fullName evidence="1">Uncharacterized protein</fullName>
    </submittedName>
</protein>
<proteinExistence type="predicted"/>
<organism evidence="1 2">
    <name type="scientific">Desulforamulus aquiferis</name>
    <dbReference type="NCBI Taxonomy" id="1397668"/>
    <lineage>
        <taxon>Bacteria</taxon>
        <taxon>Bacillati</taxon>
        <taxon>Bacillota</taxon>
        <taxon>Clostridia</taxon>
        <taxon>Eubacteriales</taxon>
        <taxon>Peptococcaceae</taxon>
        <taxon>Desulforamulus</taxon>
    </lineage>
</organism>